<dbReference type="PANTHER" id="PTHR10000:SF25">
    <property type="entry name" value="PHOSPHATASE YKRA-RELATED"/>
    <property type="match status" value="1"/>
</dbReference>
<gene>
    <name evidence="1" type="ORF">NCTC11087_01813</name>
</gene>
<dbReference type="InterPro" id="IPR006379">
    <property type="entry name" value="HAD-SF_hydro_IIB"/>
</dbReference>
<dbReference type="Gene3D" id="3.30.1240.10">
    <property type="match status" value="1"/>
</dbReference>
<dbReference type="NCBIfam" id="TIGR00099">
    <property type="entry name" value="Cof-subfamily"/>
    <property type="match status" value="1"/>
</dbReference>
<dbReference type="GO" id="GO:0000287">
    <property type="term" value="F:magnesium ion binding"/>
    <property type="evidence" value="ECO:0007669"/>
    <property type="project" value="TreeGrafter"/>
</dbReference>
<accession>A0A380LLW4</accession>
<dbReference type="PANTHER" id="PTHR10000">
    <property type="entry name" value="PHOSPHOSERINE PHOSPHATASE"/>
    <property type="match status" value="1"/>
</dbReference>
<dbReference type="AlphaFoldDB" id="A0A380LLW4"/>
<sequence>MNIKGIFFDVDGTLICHDKGRMSAATEAALYALQEKGIRLFLATGRHINELVELQIDFPFDGYVLLNGQLCLDRQRQVIFANPIEGKDKERLVHLFTSCAFPMVIVEKERLYINTVTDQVKRAQKAISSTVPEVAKYHDQPFYQCTAFIDEQKTHQLARELTNCVITRWNPYGVDIISKQGGKDKGIQAMLAYFGMNAQETMSFGDGQNDKEMLQYTKIGVAMQEADPVAKKAADFVTKSAKDDGIVYALKHYGIL</sequence>
<organism evidence="1 2">
    <name type="scientific">Faecalicoccus pleomorphus</name>
    <dbReference type="NCBI Taxonomy" id="1323"/>
    <lineage>
        <taxon>Bacteria</taxon>
        <taxon>Bacillati</taxon>
        <taxon>Bacillota</taxon>
        <taxon>Erysipelotrichia</taxon>
        <taxon>Erysipelotrichales</taxon>
        <taxon>Erysipelotrichaceae</taxon>
        <taxon>Faecalicoccus</taxon>
    </lineage>
</organism>
<dbReference type="GeneID" id="77462754"/>
<dbReference type="SUPFAM" id="SSF56784">
    <property type="entry name" value="HAD-like"/>
    <property type="match status" value="1"/>
</dbReference>
<dbReference type="OrthoDB" id="1654797at2"/>
<evidence type="ECO:0000313" key="2">
    <source>
        <dbReference type="Proteomes" id="UP000255523"/>
    </source>
</evidence>
<dbReference type="EMBL" id="UHFX01000003">
    <property type="protein sequence ID" value="SUO04884.1"/>
    <property type="molecule type" value="Genomic_DNA"/>
</dbReference>
<dbReference type="RefSeq" id="WP_022790719.1">
    <property type="nucleotide sequence ID" value="NZ_CALVFN010000026.1"/>
</dbReference>
<dbReference type="Proteomes" id="UP000255523">
    <property type="component" value="Unassembled WGS sequence"/>
</dbReference>
<dbReference type="EC" id="3.6.1.-" evidence="1"/>
<dbReference type="SFLD" id="SFLDS00003">
    <property type="entry name" value="Haloacid_Dehalogenase"/>
    <property type="match status" value="1"/>
</dbReference>
<dbReference type="GO" id="GO:0005829">
    <property type="term" value="C:cytosol"/>
    <property type="evidence" value="ECO:0007669"/>
    <property type="project" value="TreeGrafter"/>
</dbReference>
<reference evidence="1 2" key="1">
    <citation type="submission" date="2018-06" db="EMBL/GenBank/DDBJ databases">
        <authorList>
            <consortium name="Pathogen Informatics"/>
            <person name="Doyle S."/>
        </authorList>
    </citation>
    <scope>NUCLEOTIDE SEQUENCE [LARGE SCALE GENOMIC DNA]</scope>
    <source>
        <strain evidence="1 2">NCTC11087</strain>
    </source>
</reference>
<evidence type="ECO:0000313" key="1">
    <source>
        <dbReference type="EMBL" id="SUO04884.1"/>
    </source>
</evidence>
<dbReference type="InterPro" id="IPR000150">
    <property type="entry name" value="Cof"/>
</dbReference>
<dbReference type="Pfam" id="PF08282">
    <property type="entry name" value="Hydrolase_3"/>
    <property type="match status" value="1"/>
</dbReference>
<keyword evidence="1" id="KW-0378">Hydrolase</keyword>
<dbReference type="InterPro" id="IPR023214">
    <property type="entry name" value="HAD_sf"/>
</dbReference>
<dbReference type="InterPro" id="IPR036412">
    <property type="entry name" value="HAD-like_sf"/>
</dbReference>
<dbReference type="GO" id="GO:0016791">
    <property type="term" value="F:phosphatase activity"/>
    <property type="evidence" value="ECO:0007669"/>
    <property type="project" value="TreeGrafter"/>
</dbReference>
<dbReference type="Gene3D" id="3.40.50.1000">
    <property type="entry name" value="HAD superfamily/HAD-like"/>
    <property type="match status" value="1"/>
</dbReference>
<proteinExistence type="predicted"/>
<name>A0A380LLW4_9FIRM</name>
<dbReference type="NCBIfam" id="TIGR01484">
    <property type="entry name" value="HAD-SF-IIB"/>
    <property type="match status" value="1"/>
</dbReference>
<keyword evidence="2" id="KW-1185">Reference proteome</keyword>
<dbReference type="SFLD" id="SFLDG01140">
    <property type="entry name" value="C2.B:_Phosphomannomutase_and_P"/>
    <property type="match status" value="1"/>
</dbReference>
<protein>
    <submittedName>
        <fullName evidence="1">HMP-PP phosphatase</fullName>
        <ecNumber evidence="1">3.6.1.-</ecNumber>
    </submittedName>
</protein>